<evidence type="ECO:0000259" key="6">
    <source>
        <dbReference type="PROSITE" id="PS50893"/>
    </source>
</evidence>
<dbReference type="InterPro" id="IPR003593">
    <property type="entry name" value="AAA+_ATPase"/>
</dbReference>
<comment type="caution">
    <text evidence="7">The sequence shown here is derived from an EMBL/GenBank/DDBJ whole genome shotgun (WGS) entry which is preliminary data.</text>
</comment>
<dbReference type="Pfam" id="PF00005">
    <property type="entry name" value="ABC_tran"/>
    <property type="match status" value="1"/>
</dbReference>
<dbReference type="CDD" id="cd03230">
    <property type="entry name" value="ABC_DR_subfamily_A"/>
    <property type="match status" value="1"/>
</dbReference>
<reference evidence="7" key="1">
    <citation type="submission" date="2019-09" db="EMBL/GenBank/DDBJ databases">
        <title>Characterisation of the sponge microbiome using genome-centric metagenomics.</title>
        <authorList>
            <person name="Engelberts J.P."/>
            <person name="Robbins S.J."/>
            <person name="De Goeij J.M."/>
            <person name="Aranda M."/>
            <person name="Bell S.C."/>
            <person name="Webster N.S."/>
        </authorList>
    </citation>
    <scope>NUCLEOTIDE SEQUENCE</scope>
    <source>
        <strain evidence="7">SB0662_bin_9</strain>
    </source>
</reference>
<dbReference type="GO" id="GO:0005524">
    <property type="term" value="F:ATP binding"/>
    <property type="evidence" value="ECO:0007669"/>
    <property type="project" value="UniProtKB-KW"/>
</dbReference>
<dbReference type="Pfam" id="PF13732">
    <property type="entry name" value="DrrA1-3_C"/>
    <property type="match status" value="1"/>
</dbReference>
<dbReference type="AlphaFoldDB" id="A0A6B1DUT2"/>
<evidence type="ECO:0000256" key="4">
    <source>
        <dbReference type="ARBA" id="ARBA00022840"/>
    </source>
</evidence>
<proteinExistence type="inferred from homology"/>
<dbReference type="SUPFAM" id="SSF52540">
    <property type="entry name" value="P-loop containing nucleoside triphosphate hydrolases"/>
    <property type="match status" value="1"/>
</dbReference>
<evidence type="ECO:0000256" key="2">
    <source>
        <dbReference type="ARBA" id="ARBA00022448"/>
    </source>
</evidence>
<dbReference type="PANTHER" id="PTHR43335">
    <property type="entry name" value="ABC TRANSPORTER, ATP-BINDING PROTEIN"/>
    <property type="match status" value="1"/>
</dbReference>
<dbReference type="InterPro" id="IPR027417">
    <property type="entry name" value="P-loop_NTPase"/>
</dbReference>
<dbReference type="EMBL" id="VXPY01000062">
    <property type="protein sequence ID" value="MYD90443.1"/>
    <property type="molecule type" value="Genomic_DNA"/>
</dbReference>
<feature type="region of interest" description="Disordered" evidence="5">
    <location>
        <begin position="1"/>
        <end position="21"/>
    </location>
</feature>
<comment type="similarity">
    <text evidence="1">Belongs to the ABC transporter superfamily.</text>
</comment>
<dbReference type="PROSITE" id="PS00211">
    <property type="entry name" value="ABC_TRANSPORTER_1"/>
    <property type="match status" value="1"/>
</dbReference>
<feature type="domain" description="ABC transporter" evidence="6">
    <location>
        <begin position="31"/>
        <end position="260"/>
    </location>
</feature>
<keyword evidence="2" id="KW-0813">Transport</keyword>
<sequence length="341" mass="37455">MGVGDRLHQPHRASRLPRRGPRRGLAMDAAIRCEGLVKRFGDFVALDGLSLEVPAGTIFGFLGPNGAGKTTTIRLLTALDAPTAGQAFILGHDVQHGGPPFRRQISHLDQNPGLYDWMTGRELLEFVGGLFGIKGQDLKARVDQVLEETMLTAAAKRRVRGYSGGMRQRLGLAQALVNEPDVLILDEPASSLDPAGRRDVLDIIARMRGRSTIFMSTHILADVERICDAVAILDEGKLLVESSLHDLQERYARPVFILEPESWQEEKVAPLVEAIRQRPWSTGVRVEHGEIRVNVGTPQAASVELLSIVAEMGTPLARFQRDRPSLEDIFLELVDDNGGTE</sequence>
<organism evidence="7">
    <name type="scientific">Caldilineaceae bacterium SB0662_bin_9</name>
    <dbReference type="NCBI Taxonomy" id="2605258"/>
    <lineage>
        <taxon>Bacteria</taxon>
        <taxon>Bacillati</taxon>
        <taxon>Chloroflexota</taxon>
        <taxon>Caldilineae</taxon>
        <taxon>Caldilineales</taxon>
        <taxon>Caldilineaceae</taxon>
    </lineage>
</organism>
<dbReference type="InterPro" id="IPR025302">
    <property type="entry name" value="DrrA1/2-like_C"/>
</dbReference>
<evidence type="ECO:0000256" key="3">
    <source>
        <dbReference type="ARBA" id="ARBA00022741"/>
    </source>
</evidence>
<gene>
    <name evidence="7" type="ORF">F4Y08_08945</name>
</gene>
<dbReference type="GO" id="GO:0016887">
    <property type="term" value="F:ATP hydrolysis activity"/>
    <property type="evidence" value="ECO:0007669"/>
    <property type="project" value="InterPro"/>
</dbReference>
<evidence type="ECO:0000256" key="1">
    <source>
        <dbReference type="ARBA" id="ARBA00005417"/>
    </source>
</evidence>
<dbReference type="Gene3D" id="3.40.50.300">
    <property type="entry name" value="P-loop containing nucleotide triphosphate hydrolases"/>
    <property type="match status" value="1"/>
</dbReference>
<accession>A0A6B1DUT2</accession>
<dbReference type="PANTHER" id="PTHR43335:SF4">
    <property type="entry name" value="ABC TRANSPORTER, ATP-BINDING PROTEIN"/>
    <property type="match status" value="1"/>
</dbReference>
<dbReference type="InterPro" id="IPR017871">
    <property type="entry name" value="ABC_transporter-like_CS"/>
</dbReference>
<dbReference type="InterPro" id="IPR003439">
    <property type="entry name" value="ABC_transporter-like_ATP-bd"/>
</dbReference>
<feature type="compositionally biased region" description="Basic residues" evidence="5">
    <location>
        <begin position="9"/>
        <end position="21"/>
    </location>
</feature>
<protein>
    <submittedName>
        <fullName evidence="7">ABC transporter ATP-binding protein</fullName>
    </submittedName>
</protein>
<keyword evidence="4 7" id="KW-0067">ATP-binding</keyword>
<dbReference type="SMART" id="SM00382">
    <property type="entry name" value="AAA"/>
    <property type="match status" value="1"/>
</dbReference>
<name>A0A6B1DUT2_9CHLR</name>
<dbReference type="PROSITE" id="PS50893">
    <property type="entry name" value="ABC_TRANSPORTER_2"/>
    <property type="match status" value="1"/>
</dbReference>
<evidence type="ECO:0000256" key="5">
    <source>
        <dbReference type="SAM" id="MobiDB-lite"/>
    </source>
</evidence>
<evidence type="ECO:0000313" key="7">
    <source>
        <dbReference type="EMBL" id="MYD90443.1"/>
    </source>
</evidence>
<keyword evidence="3" id="KW-0547">Nucleotide-binding</keyword>